<evidence type="ECO:0000256" key="2">
    <source>
        <dbReference type="ARBA" id="ARBA00022692"/>
    </source>
</evidence>
<evidence type="ECO:0000256" key="4">
    <source>
        <dbReference type="SAM" id="SignalP"/>
    </source>
</evidence>
<comment type="subcellular location">
    <subcellularLocation>
        <location evidence="1">Membrane</location>
    </subcellularLocation>
</comment>
<dbReference type="EMBL" id="JBIYXZ010002077">
    <property type="protein sequence ID" value="KAL3054831.1"/>
    <property type="molecule type" value="Genomic_DNA"/>
</dbReference>
<dbReference type="AlphaFoldDB" id="A0ABD2GL27"/>
<dbReference type="PANTHER" id="PTHR11860:SF87">
    <property type="entry name" value="CMRF35-LIKE MOLECULE 8"/>
    <property type="match status" value="1"/>
</dbReference>
<feature type="chain" id="PRO_5044892961" description="Ig-like domain-containing protein" evidence="4">
    <location>
        <begin position="22"/>
        <end position="69"/>
    </location>
</feature>
<feature type="signal peptide" evidence="4">
    <location>
        <begin position="1"/>
        <end position="21"/>
    </location>
</feature>
<comment type="caution">
    <text evidence="5">The sequence shown here is derived from an EMBL/GenBank/DDBJ whole genome shotgun (WGS) entry which is preliminary data.</text>
</comment>
<dbReference type="SUPFAM" id="SSF48726">
    <property type="entry name" value="Immunoglobulin"/>
    <property type="match status" value="1"/>
</dbReference>
<dbReference type="InterPro" id="IPR050671">
    <property type="entry name" value="CD300_family_receptors"/>
</dbReference>
<dbReference type="Proteomes" id="UP001619887">
    <property type="component" value="Unassembled WGS sequence"/>
</dbReference>
<keyword evidence="6" id="KW-1185">Reference proteome</keyword>
<evidence type="ECO:0000256" key="3">
    <source>
        <dbReference type="ARBA" id="ARBA00023136"/>
    </source>
</evidence>
<reference evidence="5 6" key="1">
    <citation type="journal article" date="2022" name="G3 (Bethesda)">
        <title>Evaluating Illumina-, Nanopore-, and PacBio-based genome assembly strategies with the bald notothen, Trematomus borchgrevinki.</title>
        <authorList>
            <person name="Rayamajhi N."/>
            <person name="Cheng C.C."/>
            <person name="Catchen J.M."/>
        </authorList>
    </citation>
    <scope>NUCLEOTIDE SEQUENCE [LARGE SCALE GENOMIC DNA]</scope>
    <source>
        <strain evidence="5">AGRC-2024</strain>
    </source>
</reference>
<evidence type="ECO:0000313" key="6">
    <source>
        <dbReference type="Proteomes" id="UP001619887"/>
    </source>
</evidence>
<sequence length="69" mass="7912">MLKPFLLTLSLLPWIPVFLCGTTTEEELSIMEGQSLTVPCHYELQYASYVKYWCRGNDEGVLLQPSSDR</sequence>
<evidence type="ECO:0000313" key="5">
    <source>
        <dbReference type="EMBL" id="KAL3054831.1"/>
    </source>
</evidence>
<keyword evidence="4" id="KW-0732">Signal</keyword>
<protein>
    <recommendedName>
        <fullName evidence="7">Ig-like domain-containing protein</fullName>
    </recommendedName>
</protein>
<dbReference type="PANTHER" id="PTHR11860">
    <property type="entry name" value="POLYMERIC-IMMUNOGLOBULIN RECEPTOR"/>
    <property type="match status" value="1"/>
</dbReference>
<dbReference type="GO" id="GO:0016020">
    <property type="term" value="C:membrane"/>
    <property type="evidence" value="ECO:0007669"/>
    <property type="project" value="UniProtKB-SubCell"/>
</dbReference>
<accession>A0ABD2GL27</accession>
<name>A0ABD2GL27_PAGBO</name>
<gene>
    <name evidence="5" type="ORF">OYC64_017713</name>
</gene>
<dbReference type="InterPro" id="IPR013783">
    <property type="entry name" value="Ig-like_fold"/>
</dbReference>
<dbReference type="Gene3D" id="2.60.40.10">
    <property type="entry name" value="Immunoglobulins"/>
    <property type="match status" value="1"/>
</dbReference>
<evidence type="ECO:0000256" key="1">
    <source>
        <dbReference type="ARBA" id="ARBA00004370"/>
    </source>
</evidence>
<keyword evidence="3" id="KW-0472">Membrane</keyword>
<organism evidence="5 6">
    <name type="scientific">Pagothenia borchgrevinki</name>
    <name type="common">Bald rockcod</name>
    <name type="synonym">Trematomus borchgrevinki</name>
    <dbReference type="NCBI Taxonomy" id="8213"/>
    <lineage>
        <taxon>Eukaryota</taxon>
        <taxon>Metazoa</taxon>
        <taxon>Chordata</taxon>
        <taxon>Craniata</taxon>
        <taxon>Vertebrata</taxon>
        <taxon>Euteleostomi</taxon>
        <taxon>Actinopterygii</taxon>
        <taxon>Neopterygii</taxon>
        <taxon>Teleostei</taxon>
        <taxon>Neoteleostei</taxon>
        <taxon>Acanthomorphata</taxon>
        <taxon>Eupercaria</taxon>
        <taxon>Perciformes</taxon>
        <taxon>Notothenioidei</taxon>
        <taxon>Nototheniidae</taxon>
        <taxon>Pagothenia</taxon>
    </lineage>
</organism>
<reference evidence="5 6" key="2">
    <citation type="journal article" date="2024" name="G3 (Bethesda)">
        <title>The genome of the cryopelagic Antarctic bald notothen, Trematomus borchgrevinki.</title>
        <authorList>
            <person name="Rayamajhi N."/>
            <person name="Rivera-Colon A.G."/>
            <person name="Minhas B.F."/>
            <person name="Cheng C.C."/>
            <person name="Catchen J.M."/>
        </authorList>
    </citation>
    <scope>NUCLEOTIDE SEQUENCE [LARGE SCALE GENOMIC DNA]</scope>
    <source>
        <strain evidence="5">AGRC-2024</strain>
    </source>
</reference>
<proteinExistence type="predicted"/>
<dbReference type="InterPro" id="IPR036179">
    <property type="entry name" value="Ig-like_dom_sf"/>
</dbReference>
<evidence type="ECO:0008006" key="7">
    <source>
        <dbReference type="Google" id="ProtNLM"/>
    </source>
</evidence>
<keyword evidence="2" id="KW-0812">Transmembrane</keyword>